<sequence>MAHELAAAFSTRVVRELSRPQPASWARQRVAAAAALVDDDTPLGVAFDAAYQQIADEYRCEYVFKTAVIRQALHTEPTANPFVGLPVFVSIADVVIAGQTAAAFEIKTDLDSFSRLELQLCSYSRCFEKVFVVVSTNKVDRALDEVPNHVGVLMCDDDARMTQARPASGGHSRMDITSLFRVLRQGERLAVLHRQTGYTADVPSALLYRRTAELFARLPIEAAYNEFVTELRGRDLRTRTAMRAAQLPDSLVAAGAALTLSAVAWRRLGDLLQRPSGQFVHEQSRTAPGHRRSA</sequence>
<evidence type="ECO:0000313" key="2">
    <source>
        <dbReference type="Proteomes" id="UP000708347"/>
    </source>
</evidence>
<dbReference type="RefSeq" id="WP_174400358.1">
    <property type="nucleotide sequence ID" value="NZ_VBSB01000017.1"/>
</dbReference>
<name>A0ABX2K6I9_9MYCO</name>
<protein>
    <submittedName>
        <fullName evidence="1">Sce7726 family protein</fullName>
    </submittedName>
</protein>
<dbReference type="NCBIfam" id="NF033832">
    <property type="entry name" value="sce7726_fam"/>
    <property type="match status" value="1"/>
</dbReference>
<gene>
    <name evidence="1" type="ORF">FEG63_24200</name>
</gene>
<proteinExistence type="predicted"/>
<dbReference type="EMBL" id="VBSB01000017">
    <property type="protein sequence ID" value="NTY62641.1"/>
    <property type="molecule type" value="Genomic_DNA"/>
</dbReference>
<dbReference type="Proteomes" id="UP000708347">
    <property type="component" value="Unassembled WGS sequence"/>
</dbReference>
<comment type="caution">
    <text evidence="1">The sequence shown here is derived from an EMBL/GenBank/DDBJ whole genome shotgun (WGS) entry which is preliminary data.</text>
</comment>
<evidence type="ECO:0000313" key="1">
    <source>
        <dbReference type="EMBL" id="NTY62641.1"/>
    </source>
</evidence>
<reference evidence="1 2" key="1">
    <citation type="submission" date="2019-05" db="EMBL/GenBank/DDBJ databases">
        <title>Mycolicibacterium sphagni ENV482 genome assembly.</title>
        <authorList>
            <person name="Chen W."/>
            <person name="Faulkner N.W."/>
            <person name="Hyman M.R."/>
        </authorList>
    </citation>
    <scope>NUCLEOTIDE SEQUENCE [LARGE SCALE GENOMIC DNA]</scope>
    <source>
        <strain evidence="1 2">ENV482</strain>
    </source>
</reference>
<accession>A0ABX2K6I9</accession>
<keyword evidence="2" id="KW-1185">Reference proteome</keyword>
<organism evidence="1 2">
    <name type="scientific">Mycolicibacterium sphagni</name>
    <dbReference type="NCBI Taxonomy" id="1786"/>
    <lineage>
        <taxon>Bacteria</taxon>
        <taxon>Bacillati</taxon>
        <taxon>Actinomycetota</taxon>
        <taxon>Actinomycetes</taxon>
        <taxon>Mycobacteriales</taxon>
        <taxon>Mycobacteriaceae</taxon>
        <taxon>Mycolicibacterium</taxon>
    </lineage>
</organism>
<dbReference type="InterPro" id="IPR047729">
    <property type="entry name" value="Sce7726-like"/>
</dbReference>